<evidence type="ECO:0000313" key="2">
    <source>
        <dbReference type="Proteomes" id="UP000075806"/>
    </source>
</evidence>
<reference evidence="1" key="1">
    <citation type="submission" date="2016-02" db="EMBL/GenBank/DDBJ databases">
        <title>Genome sequence of Bacillus trypoxylicola KCTC 13244(T).</title>
        <authorList>
            <person name="Jeong H."/>
            <person name="Park S.-H."/>
            <person name="Choi S.-K."/>
        </authorList>
    </citation>
    <scope>NUCLEOTIDE SEQUENCE [LARGE SCALE GENOMIC DNA]</scope>
    <source>
        <strain evidence="1">KCTC 13244</strain>
    </source>
</reference>
<name>A0A162EWC9_9BACI</name>
<comment type="caution">
    <text evidence="1">The sequence shown here is derived from an EMBL/GenBank/DDBJ whole genome shotgun (WGS) entry which is preliminary data.</text>
</comment>
<dbReference type="SUPFAM" id="SSF69279">
    <property type="entry name" value="Phage tail proteins"/>
    <property type="match status" value="1"/>
</dbReference>
<dbReference type="InterPro" id="IPR038628">
    <property type="entry name" value="XkdM-like_sf"/>
</dbReference>
<dbReference type="EMBL" id="LTAO01000004">
    <property type="protein sequence ID" value="KYG33894.1"/>
    <property type="molecule type" value="Genomic_DNA"/>
</dbReference>
<evidence type="ECO:0000313" key="1">
    <source>
        <dbReference type="EMBL" id="KYG33894.1"/>
    </source>
</evidence>
<protein>
    <submittedName>
        <fullName evidence="1">Phage portal protein</fullName>
    </submittedName>
</protein>
<dbReference type="AlphaFoldDB" id="A0A162EWC9"/>
<accession>A0A162EWC9</accession>
<sequence length="148" mass="16605">MSKLRAQNTISGKEGRLFLDGEEMAHLKNIEATIEKNKAAIPIMGRRMEGHKTTGASGTGNTTFYKVTSRFIKIMLEYIKNGQDLYFTMQVVIDDPSSDRGVERVTLYDVNFDSVKVAGLDVEAEALEEELPFTFEDIDLDNALNDTF</sequence>
<proteinExistence type="predicted"/>
<dbReference type="Gene3D" id="2.30.110.40">
    <property type="entry name" value="Phage tail tube protein"/>
    <property type="match status" value="1"/>
</dbReference>
<dbReference type="STRING" id="519424.AZF04_15385"/>
<gene>
    <name evidence="1" type="ORF">AZF04_15385</name>
</gene>
<dbReference type="Pfam" id="PF09393">
    <property type="entry name" value="DUF2001"/>
    <property type="match status" value="1"/>
</dbReference>
<dbReference type="Proteomes" id="UP000075806">
    <property type="component" value="Unassembled WGS sequence"/>
</dbReference>
<dbReference type="OrthoDB" id="1697482at2"/>
<dbReference type="InterPro" id="IPR018989">
    <property type="entry name" value="DUF2001"/>
</dbReference>
<dbReference type="RefSeq" id="WP_061947704.1">
    <property type="nucleotide sequence ID" value="NZ_LTAO01000004.1"/>
</dbReference>
<keyword evidence="2" id="KW-1185">Reference proteome</keyword>
<organism evidence="1 2">
    <name type="scientific">Alkalihalobacillus trypoxylicola</name>
    <dbReference type="NCBI Taxonomy" id="519424"/>
    <lineage>
        <taxon>Bacteria</taxon>
        <taxon>Bacillati</taxon>
        <taxon>Bacillota</taxon>
        <taxon>Bacilli</taxon>
        <taxon>Bacillales</taxon>
        <taxon>Bacillaceae</taxon>
        <taxon>Alkalihalobacillus</taxon>
    </lineage>
</organism>